<dbReference type="AlphaFoldDB" id="A0A3N0U9C7"/>
<organism evidence="2 3">
    <name type="scientific">Lonsdalea populi</name>
    <dbReference type="NCBI Taxonomy" id="1172565"/>
    <lineage>
        <taxon>Bacteria</taxon>
        <taxon>Pseudomonadati</taxon>
        <taxon>Pseudomonadota</taxon>
        <taxon>Gammaproteobacteria</taxon>
        <taxon>Enterobacterales</taxon>
        <taxon>Pectobacteriaceae</taxon>
        <taxon>Lonsdalea</taxon>
    </lineage>
</organism>
<protein>
    <submittedName>
        <fullName evidence="2">Nitrile hydratase accessory protein</fullName>
    </submittedName>
</protein>
<evidence type="ECO:0000313" key="3">
    <source>
        <dbReference type="Proteomes" id="UP000274511"/>
    </source>
</evidence>
<reference evidence="2 3" key="1">
    <citation type="submission" date="2018-10" db="EMBL/GenBank/DDBJ databases">
        <title>New species genome.</title>
        <authorList>
            <person name="Li Y."/>
        </authorList>
    </citation>
    <scope>NUCLEOTIDE SEQUENCE [LARGE SCALE GENOMIC DNA]</scope>
    <source>
        <strain evidence="2 3">L6_4B</strain>
    </source>
</reference>
<dbReference type="SUPFAM" id="SSF50090">
    <property type="entry name" value="Electron transport accessory proteins"/>
    <property type="match status" value="1"/>
</dbReference>
<dbReference type="EMBL" id="RJUJ01000017">
    <property type="protein sequence ID" value="ROH77170.1"/>
    <property type="molecule type" value="Genomic_DNA"/>
</dbReference>
<dbReference type="InterPro" id="IPR042262">
    <property type="entry name" value="CN_hydtase_beta_C"/>
</dbReference>
<gene>
    <name evidence="2" type="ORF">EC392_14570</name>
</gene>
<sequence length="129" mass="14653">MDPISNTDNNELATALNHREGQAPFNKPWELRAFAVAVAACEAGEFAWSEFQEALTETIKQWEAANPGFTQDDWRYYEHFVTALEVVLARHDKLSSNGLDHRAQVILETPVHKHHVAKYDPIMIEPALI</sequence>
<dbReference type="InterPro" id="IPR023808">
    <property type="entry name" value="Nitrile_Hydratase_acc_put"/>
</dbReference>
<dbReference type="Proteomes" id="UP000274511">
    <property type="component" value="Unassembled WGS sequence"/>
</dbReference>
<accession>A0A3N0U9C7</accession>
<proteinExistence type="predicted"/>
<dbReference type="NCBIfam" id="TIGR03889">
    <property type="entry name" value="nitrile_acc"/>
    <property type="match status" value="1"/>
</dbReference>
<dbReference type="OrthoDB" id="9811616at2"/>
<dbReference type="InterPro" id="IPR008990">
    <property type="entry name" value="Elect_transpt_acc-like_dom_sf"/>
</dbReference>
<comment type="caution">
    <text evidence="2">The sequence shown here is derived from an EMBL/GenBank/DDBJ whole genome shotgun (WGS) entry which is preliminary data.</text>
</comment>
<evidence type="ECO:0000313" key="2">
    <source>
        <dbReference type="EMBL" id="ROH77170.1"/>
    </source>
</evidence>
<dbReference type="InterPro" id="IPR049054">
    <property type="entry name" value="CN_hydtase_beta-like_N"/>
</dbReference>
<dbReference type="Gene3D" id="1.10.472.20">
    <property type="entry name" value="Nitrile hydratase, beta subunit"/>
    <property type="match status" value="1"/>
</dbReference>
<evidence type="ECO:0000259" key="1">
    <source>
        <dbReference type="Pfam" id="PF21006"/>
    </source>
</evidence>
<feature type="domain" description="Nitrile hydratase beta subunit-like N-terminal" evidence="1">
    <location>
        <begin position="17"/>
        <end position="112"/>
    </location>
</feature>
<dbReference type="Pfam" id="PF21006">
    <property type="entry name" value="NHase_beta_N"/>
    <property type="match status" value="1"/>
</dbReference>
<name>A0A3N0U9C7_9GAMM</name>
<dbReference type="STRING" id="1172565.AU508_15175"/>
<dbReference type="RefSeq" id="WP_094108245.1">
    <property type="nucleotide sequence ID" value="NZ_LUSU01000033.1"/>
</dbReference>